<organism evidence="2 3">
    <name type="scientific">Pseudomicrostroma glucosiphilum</name>
    <dbReference type="NCBI Taxonomy" id="1684307"/>
    <lineage>
        <taxon>Eukaryota</taxon>
        <taxon>Fungi</taxon>
        <taxon>Dikarya</taxon>
        <taxon>Basidiomycota</taxon>
        <taxon>Ustilaginomycotina</taxon>
        <taxon>Exobasidiomycetes</taxon>
        <taxon>Microstromatales</taxon>
        <taxon>Microstromatales incertae sedis</taxon>
        <taxon>Pseudomicrostroma</taxon>
    </lineage>
</organism>
<evidence type="ECO:0000313" key="3">
    <source>
        <dbReference type="Proteomes" id="UP000245942"/>
    </source>
</evidence>
<gene>
    <name evidence="2" type="ORF">BCV69DRAFT_106083</name>
</gene>
<evidence type="ECO:0000313" key="2">
    <source>
        <dbReference type="EMBL" id="PWN23033.1"/>
    </source>
</evidence>
<dbReference type="Proteomes" id="UP000245942">
    <property type="component" value="Unassembled WGS sequence"/>
</dbReference>
<dbReference type="AlphaFoldDB" id="A0A316UGJ1"/>
<dbReference type="EMBL" id="KZ819322">
    <property type="protein sequence ID" value="PWN23033.1"/>
    <property type="molecule type" value="Genomic_DNA"/>
</dbReference>
<feature type="transmembrane region" description="Helical" evidence="1">
    <location>
        <begin position="25"/>
        <end position="45"/>
    </location>
</feature>
<dbReference type="RefSeq" id="XP_025350193.1">
    <property type="nucleotide sequence ID" value="XM_025489039.1"/>
</dbReference>
<evidence type="ECO:0000256" key="1">
    <source>
        <dbReference type="SAM" id="Phobius"/>
    </source>
</evidence>
<keyword evidence="3" id="KW-1185">Reference proteome</keyword>
<keyword evidence="1" id="KW-1133">Transmembrane helix</keyword>
<accession>A0A316UGJ1</accession>
<proteinExistence type="predicted"/>
<keyword evidence="1" id="KW-0812">Transmembrane</keyword>
<protein>
    <submittedName>
        <fullName evidence="2">Uncharacterized protein</fullName>
    </submittedName>
</protein>
<dbReference type="GeneID" id="37010773"/>
<sequence>MSFHFANLPPRPYQISDPNPKSNPMTLHFLLSFVLFFPGLSYPFSSSLSLFSPIMSHCPLSTVHCPHHSHHITSLNESDRRNQ</sequence>
<reference evidence="2 3" key="1">
    <citation type="journal article" date="2018" name="Mol. Biol. Evol.">
        <title>Broad Genomic Sampling Reveals a Smut Pathogenic Ancestry of the Fungal Clade Ustilaginomycotina.</title>
        <authorList>
            <person name="Kijpornyongpan T."/>
            <person name="Mondo S.J."/>
            <person name="Barry K."/>
            <person name="Sandor L."/>
            <person name="Lee J."/>
            <person name="Lipzen A."/>
            <person name="Pangilinan J."/>
            <person name="LaButti K."/>
            <person name="Hainaut M."/>
            <person name="Henrissat B."/>
            <person name="Grigoriev I.V."/>
            <person name="Spatafora J.W."/>
            <person name="Aime M.C."/>
        </authorList>
    </citation>
    <scope>NUCLEOTIDE SEQUENCE [LARGE SCALE GENOMIC DNA]</scope>
    <source>
        <strain evidence="2 3">MCA 4718</strain>
    </source>
</reference>
<keyword evidence="1" id="KW-0472">Membrane</keyword>
<name>A0A316UGJ1_9BASI</name>